<dbReference type="InterPro" id="IPR009339">
    <property type="entry name" value="DUF998"/>
</dbReference>
<gene>
    <name evidence="2" type="ORF">ACFPET_16585</name>
</gene>
<sequence length="222" mass="23802">MAEAKARAWWAAGLLALAAALYSSWLLGPWLDPAVDPVEGFASELAARTQRYSWLFRLGDMLTGIAAVAAALFLAKAGRTWRWIWVGILVFGAFTFLDATITPMDCATSVQRWCAAGEEAGTLSWRHGGHVVTSSIAAAGLVAAAVLAAWVWRDTVSVALAVLVVGSSIWTSIDALWPTGILGAVQRGQLALMGLWLLWAAWRARLTPVETPSAATTPERQR</sequence>
<evidence type="ECO:0000256" key="1">
    <source>
        <dbReference type="SAM" id="Phobius"/>
    </source>
</evidence>
<dbReference type="EMBL" id="JBHSDK010000022">
    <property type="protein sequence ID" value="MFC4336819.1"/>
    <property type="molecule type" value="Genomic_DNA"/>
</dbReference>
<dbReference type="Proteomes" id="UP001595823">
    <property type="component" value="Unassembled WGS sequence"/>
</dbReference>
<reference evidence="3" key="1">
    <citation type="journal article" date="2019" name="Int. J. Syst. Evol. Microbiol.">
        <title>The Global Catalogue of Microorganisms (GCM) 10K type strain sequencing project: providing services to taxonomists for standard genome sequencing and annotation.</title>
        <authorList>
            <consortium name="The Broad Institute Genomics Platform"/>
            <consortium name="The Broad Institute Genome Sequencing Center for Infectious Disease"/>
            <person name="Wu L."/>
            <person name="Ma J."/>
        </authorList>
    </citation>
    <scope>NUCLEOTIDE SEQUENCE [LARGE SCALE GENOMIC DNA]</scope>
    <source>
        <strain evidence="3">IBRC-M 10908</strain>
    </source>
</reference>
<keyword evidence="3" id="KW-1185">Reference proteome</keyword>
<evidence type="ECO:0000313" key="3">
    <source>
        <dbReference type="Proteomes" id="UP001595823"/>
    </source>
</evidence>
<feature type="transmembrane region" description="Helical" evidence="1">
    <location>
        <begin position="158"/>
        <end position="178"/>
    </location>
</feature>
<proteinExistence type="predicted"/>
<protein>
    <submittedName>
        <fullName evidence="2">DUF998 domain-containing protein</fullName>
    </submittedName>
</protein>
<comment type="caution">
    <text evidence="2">The sequence shown here is derived from an EMBL/GenBank/DDBJ whole genome shotgun (WGS) entry which is preliminary data.</text>
</comment>
<evidence type="ECO:0000313" key="2">
    <source>
        <dbReference type="EMBL" id="MFC4336819.1"/>
    </source>
</evidence>
<dbReference type="RefSeq" id="WP_380623146.1">
    <property type="nucleotide sequence ID" value="NZ_JBHSDK010000022.1"/>
</dbReference>
<feature type="transmembrane region" description="Helical" evidence="1">
    <location>
        <begin position="54"/>
        <end position="75"/>
    </location>
</feature>
<feature type="transmembrane region" description="Helical" evidence="1">
    <location>
        <begin position="82"/>
        <end position="101"/>
    </location>
</feature>
<dbReference type="Pfam" id="PF06197">
    <property type="entry name" value="DUF998"/>
    <property type="match status" value="1"/>
</dbReference>
<keyword evidence="1" id="KW-1133">Transmembrane helix</keyword>
<keyword evidence="1" id="KW-0472">Membrane</keyword>
<accession>A0ABV8U133</accession>
<organism evidence="2 3">
    <name type="scientific">Salininema proteolyticum</name>
    <dbReference type="NCBI Taxonomy" id="1607685"/>
    <lineage>
        <taxon>Bacteria</taxon>
        <taxon>Bacillati</taxon>
        <taxon>Actinomycetota</taxon>
        <taxon>Actinomycetes</taxon>
        <taxon>Glycomycetales</taxon>
        <taxon>Glycomycetaceae</taxon>
        <taxon>Salininema</taxon>
    </lineage>
</organism>
<feature type="transmembrane region" description="Helical" evidence="1">
    <location>
        <begin position="131"/>
        <end position="151"/>
    </location>
</feature>
<name>A0ABV8U133_9ACTN</name>
<keyword evidence="1" id="KW-0812">Transmembrane</keyword>